<feature type="region of interest" description="Disordered" evidence="1">
    <location>
        <begin position="1"/>
        <end position="45"/>
    </location>
</feature>
<protein>
    <submittedName>
        <fullName evidence="2">Uncharacterized protein</fullName>
    </submittedName>
</protein>
<evidence type="ECO:0000313" key="3">
    <source>
        <dbReference type="Proteomes" id="UP001215598"/>
    </source>
</evidence>
<feature type="compositionally biased region" description="Basic and acidic residues" evidence="1">
    <location>
        <begin position="926"/>
        <end position="952"/>
    </location>
</feature>
<evidence type="ECO:0000313" key="2">
    <source>
        <dbReference type="EMBL" id="KAJ7707985.1"/>
    </source>
</evidence>
<reference evidence="2" key="1">
    <citation type="submission" date="2023-03" db="EMBL/GenBank/DDBJ databases">
        <title>Massive genome expansion in bonnet fungi (Mycena s.s.) driven by repeated elements and novel gene families across ecological guilds.</title>
        <authorList>
            <consortium name="Lawrence Berkeley National Laboratory"/>
            <person name="Harder C.B."/>
            <person name="Miyauchi S."/>
            <person name="Viragh M."/>
            <person name="Kuo A."/>
            <person name="Thoen E."/>
            <person name="Andreopoulos B."/>
            <person name="Lu D."/>
            <person name="Skrede I."/>
            <person name="Drula E."/>
            <person name="Henrissat B."/>
            <person name="Morin E."/>
            <person name="Kohler A."/>
            <person name="Barry K."/>
            <person name="LaButti K."/>
            <person name="Morin E."/>
            <person name="Salamov A."/>
            <person name="Lipzen A."/>
            <person name="Mereny Z."/>
            <person name="Hegedus B."/>
            <person name="Baldrian P."/>
            <person name="Stursova M."/>
            <person name="Weitz H."/>
            <person name="Taylor A."/>
            <person name="Grigoriev I.V."/>
            <person name="Nagy L.G."/>
            <person name="Martin F."/>
            <person name="Kauserud H."/>
        </authorList>
    </citation>
    <scope>NUCLEOTIDE SEQUENCE</scope>
    <source>
        <strain evidence="2">CBHHK182m</strain>
    </source>
</reference>
<feature type="compositionally biased region" description="Low complexity" evidence="1">
    <location>
        <begin position="963"/>
        <end position="974"/>
    </location>
</feature>
<evidence type="ECO:0000256" key="1">
    <source>
        <dbReference type="SAM" id="MobiDB-lite"/>
    </source>
</evidence>
<keyword evidence="3" id="KW-1185">Reference proteome</keyword>
<proteinExistence type="predicted"/>
<gene>
    <name evidence="2" type="ORF">B0H16DRAFT_1746352</name>
</gene>
<organism evidence="2 3">
    <name type="scientific">Mycena metata</name>
    <dbReference type="NCBI Taxonomy" id="1033252"/>
    <lineage>
        <taxon>Eukaryota</taxon>
        <taxon>Fungi</taxon>
        <taxon>Dikarya</taxon>
        <taxon>Basidiomycota</taxon>
        <taxon>Agaricomycotina</taxon>
        <taxon>Agaricomycetes</taxon>
        <taxon>Agaricomycetidae</taxon>
        <taxon>Agaricales</taxon>
        <taxon>Marasmiineae</taxon>
        <taxon>Mycenaceae</taxon>
        <taxon>Mycena</taxon>
    </lineage>
</organism>
<feature type="region of interest" description="Disordered" evidence="1">
    <location>
        <begin position="919"/>
        <end position="984"/>
    </location>
</feature>
<feature type="region of interest" description="Disordered" evidence="1">
    <location>
        <begin position="586"/>
        <end position="645"/>
    </location>
</feature>
<name>A0AAD7GYK7_9AGAR</name>
<dbReference type="AlphaFoldDB" id="A0AAD7GYK7"/>
<accession>A0AAD7GYK7</accession>
<dbReference type="EMBL" id="JARKIB010000438">
    <property type="protein sequence ID" value="KAJ7707985.1"/>
    <property type="molecule type" value="Genomic_DNA"/>
</dbReference>
<dbReference type="Proteomes" id="UP001215598">
    <property type="component" value="Unassembled WGS sequence"/>
</dbReference>
<comment type="caution">
    <text evidence="2">The sequence shown here is derived from an EMBL/GenBank/DDBJ whole genome shotgun (WGS) entry which is preliminary data.</text>
</comment>
<sequence>MSYRPNHPPSGSSRDLDTNALAAGPSGSAARFSNPSIPAAPAGRADRTIPLVPAASRADQPRLAVANDSRRYTTSRLRCLEGFEEPPACCFGASFTLPIIRRYVGRDVKMGGREWEIWSPNSNERPYFAGAADKEADVDLLSENLEQRRLDGNWGRFDHYLAPQYADERLYPWAPFILRSRAVSPASKSMLAFHPVHAQWTNYLAGNRIEPRYLSALREWNDELDKEMSELRLQHQLDDSDWESRPPDQVVSFLDGLADCRKYEIAVDNVAVVQRQLRSKEAWIAMVKAMVGAQYELESLRTSDYPLAQGKYLGAFINSATEIFGRWLLAVGVPVFYAHAYHPREIRRRSFTHSPALTNCLEGTELIELLGASSNGFEHLAGRLSLPLTAKALNLGIGVDYTIEDNDPRFSSSLFLDAYSKARVSGTELPTELCWDPRYMPRPLDLVTVAAGRHPWVRPPRIEELKGKGKWEKWEECSDSEGEDVELRVVKRAHTWKTDRSVTVRYDREKRRELYLRPNRVEQRGVVRADTFGWPAPRIGYWEKTSDGRKPRGTSYWVYASRDPPRSMIGMMPATPLADELPLLDVSSTPPPMDVDDDEDFDEDFETLPPMATGGPGGESHSVPVTAPSPPSPTKSDDGMEVDPPQNEEIQLEKGKGKMKEVEVDGDVDAVSLGPTSDEEEAATAFLRVRGLKSSVGVFQFARLLSAFFKGHEGIEMSAVLDARRAMWVSLSNSIQGEAAKALLAVELATLSEGKEVEIGYVEMEEFEEAQKYTNAIWHPGLVEDVPAAEARTSEAPAPVASENQKEFRHWVDHVHLLRHMRGVPGTISAGLNDALRALATNANCVLRRGILVEKGDTPLEGALPYGGFTRHGAPYRLCGAGAPVRPHGTDAPGLRVGLPDTEVLSGGTLLEDRDHAHAPALHEGSVGRDLDPAVDDDHVHDRMDGATENRETGQNAAPPPRLTTTRLRPRQQLELPASQSRNR</sequence>
<feature type="compositionally biased region" description="Acidic residues" evidence="1">
    <location>
        <begin position="594"/>
        <end position="606"/>
    </location>
</feature>